<dbReference type="Pfam" id="PF02602">
    <property type="entry name" value="HEM4"/>
    <property type="match status" value="1"/>
</dbReference>
<dbReference type="InterPro" id="IPR039793">
    <property type="entry name" value="UROS/Hem4"/>
</dbReference>
<name>A0A2S1QVV9_9FLAO</name>
<dbReference type="EMBL" id="CP029186">
    <property type="protein sequence ID" value="AWH84524.1"/>
    <property type="molecule type" value="Genomic_DNA"/>
</dbReference>
<protein>
    <submittedName>
        <fullName evidence="2">Uroporphyrinogen-III synthase</fullName>
    </submittedName>
</protein>
<evidence type="ECO:0000259" key="1">
    <source>
        <dbReference type="Pfam" id="PF02602"/>
    </source>
</evidence>
<accession>A0A2S1QVV9</accession>
<dbReference type="Proteomes" id="UP000244929">
    <property type="component" value="Chromosome"/>
</dbReference>
<evidence type="ECO:0000313" key="3">
    <source>
        <dbReference type="Proteomes" id="UP000244929"/>
    </source>
</evidence>
<feature type="domain" description="Tetrapyrrole biosynthesis uroporphyrinogen III synthase" evidence="1">
    <location>
        <begin position="46"/>
        <end position="208"/>
    </location>
</feature>
<sequence>MRILSSKKLQPNHRQFLLNAGLAVLEADFISISYKPFELNDISPNLIFTSQNAFKSFSENEKAGDYKSHPVFCVGSKTREAIEKAGFKVLAFAEYAEGLAEIIIKDYTGESFTFFSGSMRRDTLPDALANAGIAFNEIEVYETVLSPQKINAPLDGILFFSPSGVESYLKENSIGNAVCFCIGNTTSKALEGITSTIVIANKPTVENVVVQCVNYYRNL</sequence>
<organism evidence="2 3">
    <name type="scientific">Flavobacterium album</name>
    <dbReference type="NCBI Taxonomy" id="2175091"/>
    <lineage>
        <taxon>Bacteria</taxon>
        <taxon>Pseudomonadati</taxon>
        <taxon>Bacteroidota</taxon>
        <taxon>Flavobacteriia</taxon>
        <taxon>Flavobacteriales</taxon>
        <taxon>Flavobacteriaceae</taxon>
        <taxon>Flavobacterium</taxon>
    </lineage>
</organism>
<dbReference type="GO" id="GO:0005829">
    <property type="term" value="C:cytosol"/>
    <property type="evidence" value="ECO:0007669"/>
    <property type="project" value="TreeGrafter"/>
</dbReference>
<dbReference type="SUPFAM" id="SSF69618">
    <property type="entry name" value="HemD-like"/>
    <property type="match status" value="1"/>
</dbReference>
<gene>
    <name evidence="2" type="ORF">HYN59_05050</name>
</gene>
<proteinExistence type="predicted"/>
<dbReference type="InterPro" id="IPR036108">
    <property type="entry name" value="4pyrrol_syn_uPrphyn_synt_sf"/>
</dbReference>
<dbReference type="PANTHER" id="PTHR12390:SF0">
    <property type="entry name" value="UROPORPHYRINOGEN-III SYNTHASE"/>
    <property type="match status" value="1"/>
</dbReference>
<reference evidence="2 3" key="1">
    <citation type="submission" date="2018-04" db="EMBL/GenBank/DDBJ databases">
        <title>Genome sequencing of Flavobacterium sp. HYN0059.</title>
        <authorList>
            <person name="Yi H."/>
            <person name="Baek C."/>
        </authorList>
    </citation>
    <scope>NUCLEOTIDE SEQUENCE [LARGE SCALE GENOMIC DNA]</scope>
    <source>
        <strain evidence="2 3">HYN0059</strain>
    </source>
</reference>
<dbReference type="InterPro" id="IPR003754">
    <property type="entry name" value="4pyrrol_synth_uPrphyn_synth"/>
</dbReference>
<dbReference type="Gene3D" id="3.40.50.10090">
    <property type="match status" value="2"/>
</dbReference>
<dbReference type="CDD" id="cd06578">
    <property type="entry name" value="HemD"/>
    <property type="match status" value="1"/>
</dbReference>
<dbReference type="KEGG" id="falb:HYN59_05050"/>
<dbReference type="RefSeq" id="WP_108777230.1">
    <property type="nucleotide sequence ID" value="NZ_CP029186.1"/>
</dbReference>
<evidence type="ECO:0000313" key="2">
    <source>
        <dbReference type="EMBL" id="AWH84524.1"/>
    </source>
</evidence>
<dbReference type="PANTHER" id="PTHR12390">
    <property type="entry name" value="UROPORPHYRINOGEN III SYNTHASE"/>
    <property type="match status" value="1"/>
</dbReference>
<keyword evidence="3" id="KW-1185">Reference proteome</keyword>
<dbReference type="AlphaFoldDB" id="A0A2S1QVV9"/>
<dbReference type="GO" id="GO:0004852">
    <property type="term" value="F:uroporphyrinogen-III synthase activity"/>
    <property type="evidence" value="ECO:0007669"/>
    <property type="project" value="InterPro"/>
</dbReference>
<dbReference type="GO" id="GO:0006780">
    <property type="term" value="P:uroporphyrinogen III biosynthetic process"/>
    <property type="evidence" value="ECO:0007669"/>
    <property type="project" value="InterPro"/>
</dbReference>
<dbReference type="OrthoDB" id="1523900at2"/>